<dbReference type="Proteomes" id="UP001305647">
    <property type="component" value="Unassembled WGS sequence"/>
</dbReference>
<dbReference type="InterPro" id="IPR027417">
    <property type="entry name" value="P-loop_NTPase"/>
</dbReference>
<dbReference type="InterPro" id="IPR003593">
    <property type="entry name" value="AAA+_ATPase"/>
</dbReference>
<dbReference type="PANTHER" id="PTHR46411:SF3">
    <property type="entry name" value="AAA+ ATPASE DOMAIN-CONTAINING PROTEIN"/>
    <property type="match status" value="1"/>
</dbReference>
<dbReference type="GO" id="GO:0005524">
    <property type="term" value="F:ATP binding"/>
    <property type="evidence" value="ECO:0007669"/>
    <property type="project" value="InterPro"/>
</dbReference>
<evidence type="ECO:0000256" key="1">
    <source>
        <dbReference type="SAM" id="MobiDB-lite"/>
    </source>
</evidence>
<dbReference type="SUPFAM" id="SSF52540">
    <property type="entry name" value="P-loop containing nucleoside triphosphate hydrolases"/>
    <property type="match status" value="1"/>
</dbReference>
<evidence type="ECO:0000313" key="3">
    <source>
        <dbReference type="EMBL" id="KAK4104434.1"/>
    </source>
</evidence>
<dbReference type="GO" id="GO:0016887">
    <property type="term" value="F:ATP hydrolysis activity"/>
    <property type="evidence" value="ECO:0007669"/>
    <property type="project" value="InterPro"/>
</dbReference>
<feature type="compositionally biased region" description="Basic and acidic residues" evidence="1">
    <location>
        <begin position="875"/>
        <end position="886"/>
    </location>
</feature>
<dbReference type="CDD" id="cd19481">
    <property type="entry name" value="RecA-like_protease"/>
    <property type="match status" value="1"/>
</dbReference>
<dbReference type="InterPro" id="IPR003959">
    <property type="entry name" value="ATPase_AAA_core"/>
</dbReference>
<feature type="domain" description="AAA+ ATPase" evidence="2">
    <location>
        <begin position="468"/>
        <end position="597"/>
    </location>
</feature>
<feature type="compositionally biased region" description="Basic and acidic residues" evidence="1">
    <location>
        <begin position="897"/>
        <end position="922"/>
    </location>
</feature>
<dbReference type="Pfam" id="PF00004">
    <property type="entry name" value="AAA"/>
    <property type="match status" value="1"/>
</dbReference>
<proteinExistence type="predicted"/>
<feature type="region of interest" description="Disordered" evidence="1">
    <location>
        <begin position="243"/>
        <end position="268"/>
    </location>
</feature>
<dbReference type="InterPro" id="IPR054289">
    <property type="entry name" value="DUF7025"/>
</dbReference>
<feature type="compositionally biased region" description="Pro residues" evidence="1">
    <location>
        <begin position="764"/>
        <end position="789"/>
    </location>
</feature>
<gene>
    <name evidence="3" type="ORF">N658DRAFT_521097</name>
</gene>
<dbReference type="Pfam" id="PF22942">
    <property type="entry name" value="DUF7025"/>
    <property type="match status" value="1"/>
</dbReference>
<dbReference type="PANTHER" id="PTHR46411">
    <property type="entry name" value="FAMILY ATPASE, PUTATIVE-RELATED"/>
    <property type="match status" value="1"/>
</dbReference>
<dbReference type="Pfam" id="PF23232">
    <property type="entry name" value="AAA_lid_13"/>
    <property type="match status" value="1"/>
</dbReference>
<dbReference type="InterPro" id="IPR056599">
    <property type="entry name" value="AAA_lid_fung"/>
</dbReference>
<name>A0AAN6Q915_9PEZI</name>
<feature type="region of interest" description="Disordered" evidence="1">
    <location>
        <begin position="596"/>
        <end position="616"/>
    </location>
</feature>
<evidence type="ECO:0000259" key="2">
    <source>
        <dbReference type="SMART" id="SM00382"/>
    </source>
</evidence>
<feature type="region of interest" description="Disordered" evidence="1">
    <location>
        <begin position="746"/>
        <end position="933"/>
    </location>
</feature>
<dbReference type="SMART" id="SM00382">
    <property type="entry name" value="AAA"/>
    <property type="match status" value="1"/>
</dbReference>
<reference evidence="3" key="2">
    <citation type="submission" date="2023-05" db="EMBL/GenBank/DDBJ databases">
        <authorList>
            <consortium name="Lawrence Berkeley National Laboratory"/>
            <person name="Steindorff A."/>
            <person name="Hensen N."/>
            <person name="Bonometti L."/>
            <person name="Westerberg I."/>
            <person name="Brannstrom I.O."/>
            <person name="Guillou S."/>
            <person name="Cros-Aarteil S."/>
            <person name="Calhoun S."/>
            <person name="Haridas S."/>
            <person name="Kuo A."/>
            <person name="Mondo S."/>
            <person name="Pangilinan J."/>
            <person name="Riley R."/>
            <person name="Labutti K."/>
            <person name="Andreopoulos B."/>
            <person name="Lipzen A."/>
            <person name="Chen C."/>
            <person name="Yanf M."/>
            <person name="Daum C."/>
            <person name="Ng V."/>
            <person name="Clum A."/>
            <person name="Ohm R."/>
            <person name="Martin F."/>
            <person name="Silar P."/>
            <person name="Natvig D."/>
            <person name="Lalanne C."/>
            <person name="Gautier V."/>
            <person name="Ament-Velasquez S.L."/>
            <person name="Kruys A."/>
            <person name="Hutchinson M.I."/>
            <person name="Powell A.J."/>
            <person name="Barry K."/>
            <person name="Miller A.N."/>
            <person name="Grigoriev I.V."/>
            <person name="Debuchy R."/>
            <person name="Gladieux P."/>
            <person name="Thoren M.H."/>
            <person name="Johannesson H."/>
        </authorList>
    </citation>
    <scope>NUCLEOTIDE SEQUENCE</scope>
    <source>
        <strain evidence="3">CBS 757.83</strain>
    </source>
</reference>
<dbReference type="AlphaFoldDB" id="A0AAN6Q915"/>
<accession>A0AAN6Q915</accession>
<feature type="compositionally biased region" description="Pro residues" evidence="1">
    <location>
        <begin position="603"/>
        <end position="615"/>
    </location>
</feature>
<feature type="region of interest" description="Disordered" evidence="1">
    <location>
        <begin position="670"/>
        <end position="691"/>
    </location>
</feature>
<feature type="compositionally biased region" description="Basic and acidic residues" evidence="1">
    <location>
        <begin position="251"/>
        <end position="260"/>
    </location>
</feature>
<reference evidence="3" key="1">
    <citation type="journal article" date="2023" name="Mol. Phylogenet. Evol.">
        <title>Genome-scale phylogeny and comparative genomics of the fungal order Sordariales.</title>
        <authorList>
            <person name="Hensen N."/>
            <person name="Bonometti L."/>
            <person name="Westerberg I."/>
            <person name="Brannstrom I.O."/>
            <person name="Guillou S."/>
            <person name="Cros-Aarteil S."/>
            <person name="Calhoun S."/>
            <person name="Haridas S."/>
            <person name="Kuo A."/>
            <person name="Mondo S."/>
            <person name="Pangilinan J."/>
            <person name="Riley R."/>
            <person name="LaButti K."/>
            <person name="Andreopoulos B."/>
            <person name="Lipzen A."/>
            <person name="Chen C."/>
            <person name="Yan M."/>
            <person name="Daum C."/>
            <person name="Ng V."/>
            <person name="Clum A."/>
            <person name="Steindorff A."/>
            <person name="Ohm R.A."/>
            <person name="Martin F."/>
            <person name="Silar P."/>
            <person name="Natvig D.O."/>
            <person name="Lalanne C."/>
            <person name="Gautier V."/>
            <person name="Ament-Velasquez S.L."/>
            <person name="Kruys A."/>
            <person name="Hutchinson M.I."/>
            <person name="Powell A.J."/>
            <person name="Barry K."/>
            <person name="Miller A.N."/>
            <person name="Grigoriev I.V."/>
            <person name="Debuchy R."/>
            <person name="Gladieux P."/>
            <person name="Hiltunen Thoren M."/>
            <person name="Johannesson H."/>
        </authorList>
    </citation>
    <scope>NUCLEOTIDE SEQUENCE</scope>
    <source>
        <strain evidence="3">CBS 757.83</strain>
    </source>
</reference>
<feature type="compositionally biased region" description="Low complexity" evidence="1">
    <location>
        <begin position="831"/>
        <end position="842"/>
    </location>
</feature>
<organism evidence="3 4">
    <name type="scientific">Parathielavia hyrcaniae</name>
    <dbReference type="NCBI Taxonomy" id="113614"/>
    <lineage>
        <taxon>Eukaryota</taxon>
        <taxon>Fungi</taxon>
        <taxon>Dikarya</taxon>
        <taxon>Ascomycota</taxon>
        <taxon>Pezizomycotina</taxon>
        <taxon>Sordariomycetes</taxon>
        <taxon>Sordariomycetidae</taxon>
        <taxon>Sordariales</taxon>
        <taxon>Chaetomiaceae</taxon>
        <taxon>Parathielavia</taxon>
    </lineage>
</organism>
<keyword evidence="4" id="KW-1185">Reference proteome</keyword>
<sequence>MEEALYAEQWLIEREKIPLKVDVDFLDFDHFKNRYSEDEGLAIIEVLCGVANIARHVKQFIRTTPPIPNLKHAVDGKTHWIQRIRVQSPQLIQLLSRLTGNAWPVGKPRTFAAPFLAFHHYLPQLKRCLELLEEELRTEAWARRRADAEKEEPDSYWWHEEGGHGLDLKSTCEPMEPEDAVIRWSSIEDPSTALAHLGKFVDFIERHVEPHWDRAVGTSQRKFRFADLYMAFRPGELLHVGVPPEASRIPGDNRDSDDGPSRTPSTKASQTVWRLYCMAFDPITNEKPDIETDSIRELDIHAYYWDYDGSSYVPVVRRLSIRHFEGERDIASLEIYPLRFAKEAKKTTETLVEQGGMFVKALQGKHLAYDGWTLPRGPSDDPYKSLAVEYIDSDVIIDVSEGYKSDSLAGMGPSTWVNALVTLIPADNGWRDVDDEFCPQIMEKVLQALKRREPSTILSQDLIRGKGSSLVILLHGVPGVGKTATAEAVAQHYKRPLFVITCGDLGLNPKDVESGLKNIFRLAQLWDCILLLDEADIFLSRRELKDLERNALVSVFLRVLEYYSGILFLTTNRKQTLSIFRVNIEKLERIMAEKHRLQAEPEPSSPEPAGPPPAGPLLTISKQEILRFAERHFNHHYQMEEQWWDGRQIRNAFQIAYSLAEFELLRPNDKAHGGHGANPASNNDPNRVAPQQAPGEVRLGARHFEMVAQTIAKFEDYLLQATTMSDRDRAKKMRIRRDDYVDQHAVDDYPAPQQPSPCQQQQRAPPPPRSPRPSPGLNPPVQLPAPPGGAPHHQGPPSATPARQATHLNLSGEPPGSAAANTGGGGPLTTPSRSAMRPAAAAVGRNDSGYGSNSGWSSLATPRTPDPGLQVPQDDWERDRDGHDDGPMLGDGVDGVDGGHYDHHESGYRDADLDGVEGKEYGGEGFDAGVDDDRYFEDDAQLYGGDYRYGSETEQVGRF</sequence>
<dbReference type="EMBL" id="MU863626">
    <property type="protein sequence ID" value="KAK4104434.1"/>
    <property type="molecule type" value="Genomic_DNA"/>
</dbReference>
<comment type="caution">
    <text evidence="3">The sequence shown here is derived from an EMBL/GenBank/DDBJ whole genome shotgun (WGS) entry which is preliminary data.</text>
</comment>
<feature type="compositionally biased region" description="Polar residues" evidence="1">
    <location>
        <begin position="849"/>
        <end position="861"/>
    </location>
</feature>
<protein>
    <recommendedName>
        <fullName evidence="2">AAA+ ATPase domain-containing protein</fullName>
    </recommendedName>
</protein>
<dbReference type="Gene3D" id="3.40.50.300">
    <property type="entry name" value="P-loop containing nucleotide triphosphate hydrolases"/>
    <property type="match status" value="1"/>
</dbReference>
<evidence type="ECO:0000313" key="4">
    <source>
        <dbReference type="Proteomes" id="UP001305647"/>
    </source>
</evidence>